<dbReference type="NCBIfam" id="TIGR02532">
    <property type="entry name" value="IV_pilin_GFxxxE"/>
    <property type="match status" value="1"/>
</dbReference>
<evidence type="ECO:0000313" key="2">
    <source>
        <dbReference type="EMBL" id="PIP61552.1"/>
    </source>
</evidence>
<sequence>MQLYAIQITICYHLVMTRFIHRGFTLIELLVVIAIIGLLAAAGLAVFSSAMERGRVTQGISHAREIRDMALRYQIDTGIWPPDYRLTTALNPFTTDIGVAGWDGPYAGKWQDAHTWGGHIGWIGGYDLDSDGILEGAVVFDDDAPGTDSSDSTGAIPV</sequence>
<name>A0A2H0BV46_9BACT</name>
<dbReference type="EMBL" id="PCTA01000023">
    <property type="protein sequence ID" value="PIP61552.1"/>
    <property type="molecule type" value="Genomic_DNA"/>
</dbReference>
<dbReference type="Proteomes" id="UP000231246">
    <property type="component" value="Unassembled WGS sequence"/>
</dbReference>
<keyword evidence="1" id="KW-0472">Membrane</keyword>
<dbReference type="InterPro" id="IPR045584">
    <property type="entry name" value="Pilin-like"/>
</dbReference>
<keyword evidence="1" id="KW-0812">Transmembrane</keyword>
<organism evidence="2 3">
    <name type="scientific">Candidatus Roizmanbacteria bacterium CG22_combo_CG10-13_8_21_14_all_38_20</name>
    <dbReference type="NCBI Taxonomy" id="1974862"/>
    <lineage>
        <taxon>Bacteria</taxon>
        <taxon>Candidatus Roizmaniibacteriota</taxon>
    </lineage>
</organism>
<accession>A0A2H0BV46</accession>
<evidence type="ECO:0008006" key="4">
    <source>
        <dbReference type="Google" id="ProtNLM"/>
    </source>
</evidence>
<reference evidence="2 3" key="1">
    <citation type="submission" date="2017-09" db="EMBL/GenBank/DDBJ databases">
        <title>Depth-based differentiation of microbial function through sediment-hosted aquifers and enrichment of novel symbionts in the deep terrestrial subsurface.</title>
        <authorList>
            <person name="Probst A.J."/>
            <person name="Ladd B."/>
            <person name="Jarett J.K."/>
            <person name="Geller-Mcgrath D.E."/>
            <person name="Sieber C.M."/>
            <person name="Emerson J.B."/>
            <person name="Anantharaman K."/>
            <person name="Thomas B.C."/>
            <person name="Malmstrom R."/>
            <person name="Stieglmeier M."/>
            <person name="Klingl A."/>
            <person name="Woyke T."/>
            <person name="Ryan C.M."/>
            <person name="Banfield J.F."/>
        </authorList>
    </citation>
    <scope>NUCLEOTIDE SEQUENCE [LARGE SCALE GENOMIC DNA]</scope>
    <source>
        <strain evidence="2">CG22_combo_CG10-13_8_21_14_all_38_20</strain>
    </source>
</reference>
<dbReference type="PANTHER" id="PTHR30093">
    <property type="entry name" value="GENERAL SECRETION PATHWAY PROTEIN G"/>
    <property type="match status" value="1"/>
</dbReference>
<evidence type="ECO:0000256" key="1">
    <source>
        <dbReference type="SAM" id="Phobius"/>
    </source>
</evidence>
<evidence type="ECO:0000313" key="3">
    <source>
        <dbReference type="Proteomes" id="UP000231246"/>
    </source>
</evidence>
<gene>
    <name evidence="2" type="ORF">COW99_03430</name>
</gene>
<dbReference type="Pfam" id="PF07963">
    <property type="entry name" value="N_methyl"/>
    <property type="match status" value="1"/>
</dbReference>
<dbReference type="SUPFAM" id="SSF54523">
    <property type="entry name" value="Pili subunits"/>
    <property type="match status" value="1"/>
</dbReference>
<feature type="transmembrane region" description="Helical" evidence="1">
    <location>
        <begin position="24"/>
        <end position="47"/>
    </location>
</feature>
<keyword evidence="1" id="KW-1133">Transmembrane helix</keyword>
<dbReference type="Gene3D" id="3.30.700.10">
    <property type="entry name" value="Glycoprotein, Type 4 Pilin"/>
    <property type="match status" value="1"/>
</dbReference>
<proteinExistence type="predicted"/>
<comment type="caution">
    <text evidence="2">The sequence shown here is derived from an EMBL/GenBank/DDBJ whole genome shotgun (WGS) entry which is preliminary data.</text>
</comment>
<dbReference type="InterPro" id="IPR012902">
    <property type="entry name" value="N_methyl_site"/>
</dbReference>
<dbReference type="AlphaFoldDB" id="A0A2H0BV46"/>
<dbReference type="PROSITE" id="PS00409">
    <property type="entry name" value="PROKAR_NTER_METHYL"/>
    <property type="match status" value="1"/>
</dbReference>
<protein>
    <recommendedName>
        <fullName evidence="4">Type II secretion system protein GspG C-terminal domain-containing protein</fullName>
    </recommendedName>
</protein>